<evidence type="ECO:0000256" key="2">
    <source>
        <dbReference type="ARBA" id="ARBA00022741"/>
    </source>
</evidence>
<name>A0ABW0I144_9BACL</name>
<evidence type="ECO:0000259" key="4">
    <source>
        <dbReference type="SMART" id="SM00382"/>
    </source>
</evidence>
<feature type="domain" description="AAA+ ATPase" evidence="4">
    <location>
        <begin position="515"/>
        <end position="647"/>
    </location>
</feature>
<dbReference type="Gene3D" id="3.40.50.300">
    <property type="entry name" value="P-loop containing nucleotide triphosphate hydrolases"/>
    <property type="match status" value="1"/>
</dbReference>
<dbReference type="Pfam" id="PF00004">
    <property type="entry name" value="AAA"/>
    <property type="match status" value="1"/>
</dbReference>
<comment type="caution">
    <text evidence="5">The sequence shown here is derived from an EMBL/GenBank/DDBJ whole genome shotgun (WGS) entry which is preliminary data.</text>
</comment>
<dbReference type="Pfam" id="PF22977">
    <property type="entry name" value="WHD"/>
    <property type="match status" value="1"/>
</dbReference>
<keyword evidence="6" id="KW-1185">Reference proteome</keyword>
<dbReference type="PANTHER" id="PTHR23073">
    <property type="entry name" value="26S PROTEASOME REGULATORY SUBUNIT"/>
    <property type="match status" value="1"/>
</dbReference>
<dbReference type="EMBL" id="JBHSMI010000067">
    <property type="protein sequence ID" value="MFC5406963.1"/>
    <property type="molecule type" value="Genomic_DNA"/>
</dbReference>
<evidence type="ECO:0000313" key="6">
    <source>
        <dbReference type="Proteomes" id="UP001596113"/>
    </source>
</evidence>
<dbReference type="InterPro" id="IPR003959">
    <property type="entry name" value="ATPase_AAA_core"/>
</dbReference>
<keyword evidence="2" id="KW-0547">Nucleotide-binding</keyword>
<proteinExistence type="inferred from homology"/>
<sequence>MQAEAKAVPYANGLQQLNDELEWLEAGFRTLLELGGGNPFANPQAGMRGLAVSASELLESSEDEHTGASEGWQRYVTERRARERNIAASAEAAMREGIALPLSQLCGRLRLTVWERRFIVLCLSAELNRKYEKWLAYFNDDVTCRAPTPDLAYRLLCDSPDDVPRARRSLSGSGALRGILLDTADAYASPGLGALVRPTLKTALKLDERTVSFLLQTENMDARIASFVEAHALNRTSSLPELPQGDEAMAAIGGFAESEVQVPFIHLSGPPGSGKKLRLRHLAAARRQRLLIVSLKGLPADLDRAAVALTRIVREAVLTDAALVLSEEHVAVGSDIPHMESLTWALGDYVRYVRRPLIAWTSHAKRQPSELPVPAGAGWVHGETSVPDAGARASYWQAAAGLSADAFSDSTWLELADKYRFTAGQIGNAWRQAAALAEGRGEPTPGRQQLDTASRGQFRHRLAQLADRIVPARTWDDLVLSPEPASLIREACNRFLHRETVFERWGFGRKLPYGKGLSLLFAGPPGTGKTMAAEIIAGELGLELYRIDLSRIVSKYIGETEQRLSELFAEAENSGAILFFDEGDALFGKRTEVKDAHDKYANLEAAYLLQRIEAYDGVSILATNLIQNMDEALIRRMGFVVKFPFPGPAEREMIFRAHLPASSPLSDDLDLAFLAARLDVSGGYIKNVVLAAAFLAATDKQPIGMTHFVRAARQELRKMGKILVKDAFSPYDVDLNETFG</sequence>
<comment type="similarity">
    <text evidence="1">Belongs to the AAA ATPase family.</text>
</comment>
<dbReference type="GO" id="GO:0005524">
    <property type="term" value="F:ATP binding"/>
    <property type="evidence" value="ECO:0007669"/>
    <property type="project" value="UniProtKB-KW"/>
</dbReference>
<gene>
    <name evidence="5" type="ORF">ACFPOF_29915</name>
</gene>
<dbReference type="InterPro" id="IPR027417">
    <property type="entry name" value="P-loop_NTPase"/>
</dbReference>
<dbReference type="InterPro" id="IPR003593">
    <property type="entry name" value="AAA+_ATPase"/>
</dbReference>
<accession>A0ABW0I144</accession>
<dbReference type="Gene3D" id="1.10.8.60">
    <property type="match status" value="1"/>
</dbReference>
<dbReference type="CDD" id="cd19481">
    <property type="entry name" value="RecA-like_protease"/>
    <property type="match status" value="1"/>
</dbReference>
<dbReference type="InterPro" id="IPR054472">
    <property type="entry name" value="WHD"/>
</dbReference>
<dbReference type="InterPro" id="IPR050221">
    <property type="entry name" value="26S_Proteasome_ATPase"/>
</dbReference>
<dbReference type="SUPFAM" id="SSF52540">
    <property type="entry name" value="P-loop containing nucleoside triphosphate hydrolases"/>
    <property type="match status" value="2"/>
</dbReference>
<evidence type="ECO:0000256" key="1">
    <source>
        <dbReference type="ARBA" id="ARBA00006914"/>
    </source>
</evidence>
<reference evidence="6" key="1">
    <citation type="journal article" date="2019" name="Int. J. Syst. Evol. Microbiol.">
        <title>The Global Catalogue of Microorganisms (GCM) 10K type strain sequencing project: providing services to taxonomists for standard genome sequencing and annotation.</title>
        <authorList>
            <consortium name="The Broad Institute Genomics Platform"/>
            <consortium name="The Broad Institute Genome Sequencing Center for Infectious Disease"/>
            <person name="Wu L."/>
            <person name="Ma J."/>
        </authorList>
    </citation>
    <scope>NUCLEOTIDE SEQUENCE [LARGE SCALE GENOMIC DNA]</scope>
    <source>
        <strain evidence="6">CGMCC 1.18575</strain>
    </source>
</reference>
<protein>
    <submittedName>
        <fullName evidence="5">ATP-binding protein</fullName>
    </submittedName>
</protein>
<evidence type="ECO:0000313" key="5">
    <source>
        <dbReference type="EMBL" id="MFC5406963.1"/>
    </source>
</evidence>
<dbReference type="Proteomes" id="UP001596113">
    <property type="component" value="Unassembled WGS sequence"/>
</dbReference>
<evidence type="ECO:0000256" key="3">
    <source>
        <dbReference type="ARBA" id="ARBA00022840"/>
    </source>
</evidence>
<keyword evidence="3 5" id="KW-0067">ATP-binding</keyword>
<organism evidence="5 6">
    <name type="scientific">Cohnella soli</name>
    <dbReference type="NCBI Taxonomy" id="425005"/>
    <lineage>
        <taxon>Bacteria</taxon>
        <taxon>Bacillati</taxon>
        <taxon>Bacillota</taxon>
        <taxon>Bacilli</taxon>
        <taxon>Bacillales</taxon>
        <taxon>Paenibacillaceae</taxon>
        <taxon>Cohnella</taxon>
    </lineage>
</organism>
<dbReference type="RefSeq" id="WP_378139210.1">
    <property type="nucleotide sequence ID" value="NZ_JBHSMI010000067.1"/>
</dbReference>
<dbReference type="SMART" id="SM00382">
    <property type="entry name" value="AAA"/>
    <property type="match status" value="1"/>
</dbReference>